<dbReference type="AlphaFoldDB" id="A0A3R7CPJ2"/>
<evidence type="ECO:0000256" key="1">
    <source>
        <dbReference type="SAM" id="MobiDB-lite"/>
    </source>
</evidence>
<proteinExistence type="predicted"/>
<protein>
    <submittedName>
        <fullName evidence="2">Uncharacterized protein</fullName>
    </submittedName>
</protein>
<organism evidence="2 3">
    <name type="scientific">Clonorchis sinensis</name>
    <name type="common">Chinese liver fluke</name>
    <dbReference type="NCBI Taxonomy" id="79923"/>
    <lineage>
        <taxon>Eukaryota</taxon>
        <taxon>Metazoa</taxon>
        <taxon>Spiralia</taxon>
        <taxon>Lophotrochozoa</taxon>
        <taxon>Platyhelminthes</taxon>
        <taxon>Trematoda</taxon>
        <taxon>Digenea</taxon>
        <taxon>Opisthorchiida</taxon>
        <taxon>Opisthorchiata</taxon>
        <taxon>Opisthorchiidae</taxon>
        <taxon>Clonorchis</taxon>
    </lineage>
</organism>
<accession>A0A3R7CPJ2</accession>
<reference evidence="2 3" key="1">
    <citation type="journal article" date="2018" name="Biotechnol. Adv.">
        <title>Improved genomic resources and new bioinformatic workflow for the carcinogenic parasite Clonorchis sinensis: Biotechnological implications.</title>
        <authorList>
            <person name="Wang D."/>
            <person name="Korhonen P.K."/>
            <person name="Gasser R.B."/>
            <person name="Young N.D."/>
        </authorList>
    </citation>
    <scope>NUCLEOTIDE SEQUENCE [LARGE SCALE GENOMIC DNA]</scope>
    <source>
        <strain evidence="2">Cs-k2</strain>
    </source>
</reference>
<reference evidence="2 3" key="2">
    <citation type="journal article" date="2021" name="Genomics">
        <title>High-quality reference genome for Clonorchis sinensis.</title>
        <authorList>
            <person name="Young N.D."/>
            <person name="Stroehlein A.J."/>
            <person name="Kinkar L."/>
            <person name="Wang T."/>
            <person name="Sohn W.M."/>
            <person name="Chang B.C.H."/>
            <person name="Kaur P."/>
            <person name="Weisz D."/>
            <person name="Dudchenko O."/>
            <person name="Aiden E.L."/>
            <person name="Korhonen P.K."/>
            <person name="Gasser R.B."/>
        </authorList>
    </citation>
    <scope>NUCLEOTIDE SEQUENCE [LARGE SCALE GENOMIC DNA]</scope>
    <source>
        <strain evidence="2">Cs-k2</strain>
    </source>
</reference>
<feature type="region of interest" description="Disordered" evidence="1">
    <location>
        <begin position="1"/>
        <end position="79"/>
    </location>
</feature>
<name>A0A3R7CPJ2_CLOSI</name>
<dbReference type="EMBL" id="NIRI02000077">
    <property type="protein sequence ID" value="KAG5441206.1"/>
    <property type="molecule type" value="Genomic_DNA"/>
</dbReference>
<feature type="compositionally biased region" description="Low complexity" evidence="1">
    <location>
        <begin position="33"/>
        <end position="48"/>
    </location>
</feature>
<evidence type="ECO:0000313" key="2">
    <source>
        <dbReference type="EMBL" id="KAG5441206.1"/>
    </source>
</evidence>
<feature type="region of interest" description="Disordered" evidence="1">
    <location>
        <begin position="180"/>
        <end position="205"/>
    </location>
</feature>
<keyword evidence="3" id="KW-1185">Reference proteome</keyword>
<comment type="caution">
    <text evidence="2">The sequence shown here is derived from an EMBL/GenBank/DDBJ whole genome shotgun (WGS) entry which is preliminary data.</text>
</comment>
<evidence type="ECO:0000313" key="3">
    <source>
        <dbReference type="Proteomes" id="UP000286415"/>
    </source>
</evidence>
<dbReference type="InParanoid" id="A0A3R7CPJ2"/>
<sequence>MVCIFEGSEPRRARSSPFSTSVRERPGSISTPEISETGGEISSSTSITKLKRKDERGQLCLTPRRGESSPYTHTHRRRTQGQRDLCPDLLFTQVEKSPKCMERWKSWTSIDHLELVAYLSWAQKTSLSSENDDLTCENMAQPLHRFVSKTFCDLVSAAPRTLVFYLFRCRFAANSLQSYGSETGRRRPDRHEENGPYSGVAFSSGTTRLPEWGPLDPHCACLEMMQDVAAD</sequence>
<dbReference type="Proteomes" id="UP000286415">
    <property type="component" value="Unassembled WGS sequence"/>
</dbReference>
<feature type="compositionally biased region" description="Basic and acidic residues" evidence="1">
    <location>
        <begin position="183"/>
        <end position="194"/>
    </location>
</feature>
<gene>
    <name evidence="2" type="ORF">CSKR_102418</name>
</gene>